<dbReference type="Gene3D" id="3.30.70.270">
    <property type="match status" value="1"/>
</dbReference>
<dbReference type="PANTHER" id="PTHR33121:SF23">
    <property type="entry name" value="CYCLIC DI-GMP PHOSPHODIESTERASE PDEB"/>
    <property type="match status" value="1"/>
</dbReference>
<dbReference type="KEGG" id="pmaw:MACH26_22120"/>
<dbReference type="Gene3D" id="3.40.50.2300">
    <property type="match status" value="1"/>
</dbReference>
<sequence>MHEDDFPDTRDFAKILVVDDDQINLETITHTLEYYGHNVFPVEDGESALMAVSEFCPELIILDINMPGMSGLEVCQRLQTNPDTSKIPIIFLTGSKTDINKAFELGGVDYIVKPFNTHEVLARVNVHVRISLLLNTLADTNAALEKITGSLEEQVKERTRELALSNQKLTEEIAQRQKLQNKLEQLSRYDMTSSLLNRIAMEEQLDFKLLESQMLEDFTLFYLYIDVDQFKVINDTCGHAAGDQLIRNLAELLKKITLEEEVIARMGGDEFSIIYNSKNIETAKRRAIDIRKAINDMHFDWEKEHLFINVSMGLVELNAEFQDANHIMSVAERLCFESKSQGGGELLIYEQEKETVRNNTRAVRWVPVIQQSIEQDKFTLFGQGIYTTTSSQRAKFEVLLRMQSSGSELIQPGQFINIAEQYHLISAIDHKVLSKTCELINQNPDFSGQLALNISGESVYKASFVEQAYDTIQKSGIDARKLCFEINESSALTNLNATRRFIERLKGLGCTFALDDFGTGTSSYGFLRDLDVQYVKIDGSFIHKIGSEKISRMMVESIVAIARENNMQVIAEAVETDSMLKVLKEIEVDYAQGFLLHKPEALENLIKRQH</sequence>
<dbReference type="EMBL" id="AP027272">
    <property type="protein sequence ID" value="BDX06691.1"/>
    <property type="molecule type" value="Genomic_DNA"/>
</dbReference>
<dbReference type="InterPro" id="IPR001633">
    <property type="entry name" value="EAL_dom"/>
</dbReference>
<dbReference type="GO" id="GO:0071111">
    <property type="term" value="F:cyclic-guanylate-specific phosphodiesterase activity"/>
    <property type="evidence" value="ECO:0007669"/>
    <property type="project" value="InterPro"/>
</dbReference>
<dbReference type="Pfam" id="PF00072">
    <property type="entry name" value="Response_reg"/>
    <property type="match status" value="1"/>
</dbReference>
<dbReference type="InterPro" id="IPR043128">
    <property type="entry name" value="Rev_trsase/Diguanyl_cyclase"/>
</dbReference>
<evidence type="ECO:0000259" key="4">
    <source>
        <dbReference type="PROSITE" id="PS50883"/>
    </source>
</evidence>
<keyword evidence="1" id="KW-0597">Phosphoprotein</keyword>
<dbReference type="SMART" id="SM00448">
    <property type="entry name" value="REC"/>
    <property type="match status" value="1"/>
</dbReference>
<evidence type="ECO:0000256" key="1">
    <source>
        <dbReference type="PROSITE-ProRule" id="PRU00169"/>
    </source>
</evidence>
<proteinExistence type="predicted"/>
<reference evidence="6" key="1">
    <citation type="submission" date="2023-01" db="EMBL/GenBank/DDBJ databases">
        <title>Complete genome sequence of Planctobacterium marinum strain Dej080120_11.</title>
        <authorList>
            <person name="Ueki S."/>
            <person name="Maruyama F."/>
        </authorList>
    </citation>
    <scope>NUCLEOTIDE SEQUENCE</scope>
    <source>
        <strain evidence="6">Dej080120_11</strain>
    </source>
</reference>
<dbReference type="SMART" id="SM00052">
    <property type="entry name" value="EAL"/>
    <property type="match status" value="1"/>
</dbReference>
<feature type="domain" description="GGDEF" evidence="5">
    <location>
        <begin position="218"/>
        <end position="351"/>
    </location>
</feature>
<dbReference type="SUPFAM" id="SSF52172">
    <property type="entry name" value="CheY-like"/>
    <property type="match status" value="1"/>
</dbReference>
<dbReference type="NCBIfam" id="TIGR00254">
    <property type="entry name" value="GGDEF"/>
    <property type="match status" value="1"/>
</dbReference>
<dbReference type="CDD" id="cd01949">
    <property type="entry name" value="GGDEF"/>
    <property type="match status" value="1"/>
</dbReference>
<dbReference type="InterPro" id="IPR029787">
    <property type="entry name" value="Nucleotide_cyclase"/>
</dbReference>
<dbReference type="InterPro" id="IPR035919">
    <property type="entry name" value="EAL_sf"/>
</dbReference>
<keyword evidence="7" id="KW-1185">Reference proteome</keyword>
<protein>
    <recommendedName>
        <fullName evidence="8">Diguanylate cyclase</fullName>
    </recommendedName>
</protein>
<feature type="modified residue" description="4-aspartylphosphate" evidence="1">
    <location>
        <position position="63"/>
    </location>
</feature>
<evidence type="ECO:0000259" key="3">
    <source>
        <dbReference type="PROSITE" id="PS50110"/>
    </source>
</evidence>
<evidence type="ECO:0000313" key="7">
    <source>
        <dbReference type="Proteomes" id="UP001333710"/>
    </source>
</evidence>
<dbReference type="InterPro" id="IPR050706">
    <property type="entry name" value="Cyclic-di-GMP_PDE-like"/>
</dbReference>
<dbReference type="Pfam" id="PF00990">
    <property type="entry name" value="GGDEF"/>
    <property type="match status" value="1"/>
</dbReference>
<dbReference type="CDD" id="cd01948">
    <property type="entry name" value="EAL"/>
    <property type="match status" value="1"/>
</dbReference>
<evidence type="ECO:0000259" key="5">
    <source>
        <dbReference type="PROSITE" id="PS50887"/>
    </source>
</evidence>
<feature type="coiled-coil region" evidence="2">
    <location>
        <begin position="162"/>
        <end position="189"/>
    </location>
</feature>
<evidence type="ECO:0000313" key="6">
    <source>
        <dbReference type="EMBL" id="BDX06691.1"/>
    </source>
</evidence>
<dbReference type="Pfam" id="PF00563">
    <property type="entry name" value="EAL"/>
    <property type="match status" value="1"/>
</dbReference>
<feature type="domain" description="EAL" evidence="4">
    <location>
        <begin position="362"/>
        <end position="610"/>
    </location>
</feature>
<dbReference type="InterPro" id="IPR000160">
    <property type="entry name" value="GGDEF_dom"/>
</dbReference>
<feature type="domain" description="Response regulatory" evidence="3">
    <location>
        <begin position="14"/>
        <end position="128"/>
    </location>
</feature>
<dbReference type="Gene3D" id="3.20.20.450">
    <property type="entry name" value="EAL domain"/>
    <property type="match status" value="1"/>
</dbReference>
<dbReference type="SMART" id="SM00267">
    <property type="entry name" value="GGDEF"/>
    <property type="match status" value="1"/>
</dbReference>
<dbReference type="SUPFAM" id="SSF141868">
    <property type="entry name" value="EAL domain-like"/>
    <property type="match status" value="1"/>
</dbReference>
<dbReference type="PROSITE" id="PS50883">
    <property type="entry name" value="EAL"/>
    <property type="match status" value="1"/>
</dbReference>
<dbReference type="PROSITE" id="PS50887">
    <property type="entry name" value="GGDEF"/>
    <property type="match status" value="1"/>
</dbReference>
<evidence type="ECO:0000256" key="2">
    <source>
        <dbReference type="SAM" id="Coils"/>
    </source>
</evidence>
<dbReference type="PANTHER" id="PTHR33121">
    <property type="entry name" value="CYCLIC DI-GMP PHOSPHODIESTERASE PDEF"/>
    <property type="match status" value="1"/>
</dbReference>
<dbReference type="InterPro" id="IPR011006">
    <property type="entry name" value="CheY-like_superfamily"/>
</dbReference>
<dbReference type="GO" id="GO:0000160">
    <property type="term" value="P:phosphorelay signal transduction system"/>
    <property type="evidence" value="ECO:0007669"/>
    <property type="project" value="InterPro"/>
</dbReference>
<dbReference type="RefSeq" id="WP_338292695.1">
    <property type="nucleotide sequence ID" value="NZ_AP027272.1"/>
</dbReference>
<evidence type="ECO:0008006" key="8">
    <source>
        <dbReference type="Google" id="ProtNLM"/>
    </source>
</evidence>
<gene>
    <name evidence="6" type="ORF">MACH26_22120</name>
</gene>
<dbReference type="PROSITE" id="PS50110">
    <property type="entry name" value="RESPONSE_REGULATORY"/>
    <property type="match status" value="1"/>
</dbReference>
<name>A0AA48KPI5_9ALTE</name>
<dbReference type="SUPFAM" id="SSF55073">
    <property type="entry name" value="Nucleotide cyclase"/>
    <property type="match status" value="1"/>
</dbReference>
<organism evidence="6 7">
    <name type="scientific">Planctobacterium marinum</name>
    <dbReference type="NCBI Taxonomy" id="1631968"/>
    <lineage>
        <taxon>Bacteria</taxon>
        <taxon>Pseudomonadati</taxon>
        <taxon>Pseudomonadota</taxon>
        <taxon>Gammaproteobacteria</taxon>
        <taxon>Alteromonadales</taxon>
        <taxon>Alteromonadaceae</taxon>
        <taxon>Planctobacterium</taxon>
    </lineage>
</organism>
<dbReference type="Proteomes" id="UP001333710">
    <property type="component" value="Chromosome"/>
</dbReference>
<dbReference type="InterPro" id="IPR001789">
    <property type="entry name" value="Sig_transdc_resp-reg_receiver"/>
</dbReference>
<keyword evidence="2" id="KW-0175">Coiled coil</keyword>
<accession>A0AA48KPI5</accession>
<dbReference type="AlphaFoldDB" id="A0AA48KPI5"/>